<evidence type="ECO:0000256" key="2">
    <source>
        <dbReference type="ARBA" id="ARBA00023125"/>
    </source>
</evidence>
<reference evidence="5 6" key="1">
    <citation type="submission" date="2015-06" db="EMBL/GenBank/DDBJ databases">
        <title>Investigation of pathophysiology for high-risk pregnancy and development of treatment modality based on it.</title>
        <authorList>
            <person name="Kim B.-C."/>
            <person name="Lim S."/>
        </authorList>
    </citation>
    <scope>NUCLEOTIDE SEQUENCE [LARGE SCALE GENOMIC DNA]</scope>
    <source>
        <strain evidence="5 6">AD1-86</strain>
    </source>
</reference>
<feature type="domain" description="HTH gntR-type" evidence="4">
    <location>
        <begin position="15"/>
        <end position="83"/>
    </location>
</feature>
<evidence type="ECO:0000259" key="4">
    <source>
        <dbReference type="PROSITE" id="PS50949"/>
    </source>
</evidence>
<keyword evidence="1" id="KW-0805">Transcription regulation</keyword>
<evidence type="ECO:0000313" key="5">
    <source>
        <dbReference type="EMBL" id="ANP27582.1"/>
    </source>
</evidence>
<dbReference type="KEGG" id="dva:DAD186_10320"/>
<keyword evidence="3" id="KW-0804">Transcription</keyword>
<evidence type="ECO:0000256" key="3">
    <source>
        <dbReference type="ARBA" id="ARBA00023163"/>
    </source>
</evidence>
<dbReference type="Proteomes" id="UP000092596">
    <property type="component" value="Chromosome"/>
</dbReference>
<organism evidence="5 6">
    <name type="scientific">Dermabacter vaginalis</name>
    <dbReference type="NCBI Taxonomy" id="1630135"/>
    <lineage>
        <taxon>Bacteria</taxon>
        <taxon>Bacillati</taxon>
        <taxon>Actinomycetota</taxon>
        <taxon>Actinomycetes</taxon>
        <taxon>Micrococcales</taxon>
        <taxon>Dermabacteraceae</taxon>
        <taxon>Dermabacter</taxon>
    </lineage>
</organism>
<dbReference type="PANTHER" id="PTHR38445">
    <property type="entry name" value="HTH-TYPE TRANSCRIPTIONAL REPRESSOR YTRA"/>
    <property type="match status" value="1"/>
</dbReference>
<dbReference type="InterPro" id="IPR000524">
    <property type="entry name" value="Tscrpt_reg_HTH_GntR"/>
</dbReference>
<dbReference type="RefSeq" id="WP_065247758.1">
    <property type="nucleotide sequence ID" value="NZ_CP012117.1"/>
</dbReference>
<dbReference type="GO" id="GO:0003700">
    <property type="term" value="F:DNA-binding transcription factor activity"/>
    <property type="evidence" value="ECO:0007669"/>
    <property type="project" value="InterPro"/>
</dbReference>
<dbReference type="EMBL" id="CP012117">
    <property type="protein sequence ID" value="ANP27582.1"/>
    <property type="molecule type" value="Genomic_DNA"/>
</dbReference>
<name>A0A1B0ZIB3_9MICO</name>
<dbReference type="CDD" id="cd07377">
    <property type="entry name" value="WHTH_GntR"/>
    <property type="match status" value="1"/>
</dbReference>
<dbReference type="InterPro" id="IPR036390">
    <property type="entry name" value="WH_DNA-bd_sf"/>
</dbReference>
<proteinExistence type="predicted"/>
<evidence type="ECO:0000256" key="1">
    <source>
        <dbReference type="ARBA" id="ARBA00023015"/>
    </source>
</evidence>
<dbReference type="PROSITE" id="PS50949">
    <property type="entry name" value="HTH_GNTR"/>
    <property type="match status" value="1"/>
</dbReference>
<dbReference type="SMART" id="SM00345">
    <property type="entry name" value="HTH_GNTR"/>
    <property type="match status" value="1"/>
</dbReference>
<gene>
    <name evidence="5" type="ORF">DAD186_10320</name>
</gene>
<dbReference type="Gene3D" id="1.10.10.10">
    <property type="entry name" value="Winged helix-like DNA-binding domain superfamily/Winged helix DNA-binding domain"/>
    <property type="match status" value="1"/>
</dbReference>
<dbReference type="SUPFAM" id="SSF46785">
    <property type="entry name" value="Winged helix' DNA-binding domain"/>
    <property type="match status" value="1"/>
</dbReference>
<dbReference type="Pfam" id="PF00392">
    <property type="entry name" value="GntR"/>
    <property type="match status" value="1"/>
</dbReference>
<dbReference type="GO" id="GO:0003677">
    <property type="term" value="F:DNA binding"/>
    <property type="evidence" value="ECO:0007669"/>
    <property type="project" value="UniProtKB-KW"/>
</dbReference>
<dbReference type="InterPro" id="IPR036388">
    <property type="entry name" value="WH-like_DNA-bd_sf"/>
</dbReference>
<dbReference type="STRING" id="1630135.DAD186_10320"/>
<keyword evidence="2" id="KW-0238">DNA-binding</keyword>
<dbReference type="PANTHER" id="PTHR38445:SF9">
    <property type="entry name" value="HTH-TYPE TRANSCRIPTIONAL REPRESSOR YTRA"/>
    <property type="match status" value="1"/>
</dbReference>
<evidence type="ECO:0000313" key="6">
    <source>
        <dbReference type="Proteomes" id="UP000092596"/>
    </source>
</evidence>
<sequence length="127" mass="12762">MTADLPWLNIDASAPNAAAQLHDAIANAAAEGTLAPGERLPSVRALAEACNVAPNTAAKAVKSLAAAGIVETDGRRGTHVKAWGEVERSLQAALAHAAHLAVSSGVGSDASLAMFEAALRTEAASSR</sequence>
<protein>
    <recommendedName>
        <fullName evidence="4">HTH gntR-type domain-containing protein</fullName>
    </recommendedName>
</protein>
<accession>A0A1B0ZIB3</accession>
<dbReference type="AlphaFoldDB" id="A0A1B0ZIB3"/>